<dbReference type="EMBL" id="JAFJMO010000006">
    <property type="protein sequence ID" value="KAJ8274389.1"/>
    <property type="molecule type" value="Genomic_DNA"/>
</dbReference>
<dbReference type="SUPFAM" id="SSF53098">
    <property type="entry name" value="Ribonuclease H-like"/>
    <property type="match status" value="1"/>
</dbReference>
<feature type="domain" description="Integrase catalytic" evidence="12">
    <location>
        <begin position="609"/>
        <end position="780"/>
    </location>
</feature>
<dbReference type="InterPro" id="IPR000477">
    <property type="entry name" value="RT_dom"/>
</dbReference>
<dbReference type="GO" id="GO:0009897">
    <property type="term" value="C:external side of plasma membrane"/>
    <property type="evidence" value="ECO:0007669"/>
    <property type="project" value="TreeGrafter"/>
</dbReference>
<dbReference type="InterPro" id="IPR036397">
    <property type="entry name" value="RNaseH_sf"/>
</dbReference>
<dbReference type="Gene3D" id="3.50.30.30">
    <property type="match status" value="1"/>
</dbReference>
<name>A0A9Q1DKV9_CONCO</name>
<sequence length="1723" mass="191507">MANNVNFLRLPEFWESSAAAWFAQAEAQFAIRAIVEDDARYFHVVAALGSSTAARTVGFITSLLNMTIKSLGDDKPSVHMERLLGWLVDVKNNRLIDAMTFSSFACVRDEATYGGLSGSLSGSDKYQRLLGEFPSLTQPTFSAATAKHGVEHHVVTEGPPVYARARRLNPERLAVAKAEFTNMERLGIIRRSDSPWASPLHIVPKPDGGWRPCGDYRRLNDATTPDRYPVPHIQDFSAHLAGKRVFSKVDLVCGYHQVPVRPSDIPKTAVITPFGLFEFLRMPFGLKNAAQSFQRLMDSVLRDMPFIFVYLDDILVGSTSEEEHMLHLRELFTRLSQHGLIINPTKCLFGLSSIRFLGHIIDKDGAAPLPAKVKAVSAFPRPPTARALREFLGMLTPRERKYSAFDRELLALWLAVRHFRFVVEGRTFTAFVDHKPLTFAMSKVAEPWSARQQRQLSYISEYTTDIQHIAGKTNLVADCLSRAVVGTVQLGLDYLRMAADQVSDVGLQALKSTDTGLRLESVKVGDSDAHVLCDTSTGQPRPLVPTSWRRAVFKAVHNLSHPGRKPSVRLVSQKFVWQGLKKDVKQWVDECVACQRAKVHQHTKAPFEPFTVPERRFDHVNVDLVGPLPSSQGFTYLLTMVDRTTRWPEAVPLSSTSASDVSRAFIGTWVARFGTPSDLSSDRGSQFTSELWTAVAEGLGVKLHRTTAYHPQANGLCERFHRSMKAALRAGLTDGNWVDKLPWVMLGLRSALKRTYKPRQPSSSMGRLCGSPGISFRRPLSPGQRPGNAPLCSILLTGSHPFPRRNTAPLHSRCPRPTLRGVRFSCVMMHTVDHYALRMTDRSEFCSTEKRAWWWTPPIGSNPPTWTFPGRWSWAEPHAEAALLWLRPRTRPRLRIQGTAQPYLLRFPPHILCHTPGVKIQKGQNPRRVGDIESRHLGTFDSCEATMNDARSTISKIFNGEPRSYTRFSLTQNMEGENSQVVMKLSSDMEEETGSPTGEHNGYIHTRVSPDVPMAQRSPRNVCFLIITTLLIFVIGYLIGYLAHSKQDSPSCSESSVSDSPEIALQLSQEELPLSWTDLKTLLNQKLDENSLEKTFSEFSVSGGRHEAGSDGDYALANRVTARFENYDMSPWNDEHYVKLQGPPRTGRNRVVFSGEEIGSPKAYLAYSATGTVQGNLVYCNYGQPGDYVTADSFKAQLNESVVLLRAGKISFAEKVANAAKMKAAAVLIYPDPADYSLEDNTELFGHVHLGTGDPYTPGFPSFNHTQFPPIKSSGLPGILAQTISSNMAIKLFRKMSGISAGSFWPGALAVDYKMGGVADVVTVEVNNDLVDKKINNVFGIIKGFVDPDRYLVIGAQRDSWGPGFAKSTVGTSLLVELARVISDMVKNDGFRPRRSIIFASWSAGEFGSVGATEWLEGYLSSLNLKAFSYISLDGVVAGDDAIKASASPLLHSLIESTLREVNSPINSQKQETLYTQAGGIEWKKKVMVPMRMDDTAYPFLAFLGIPSVSFRFTEGDSKDYSYFGTMLDTKDKLQKATKLRLGRFTVAAGQVAGQMALRLVHDHLLKLDVQAYTSMIRSKVAQINRQLYQLKQSEILPKDLTAQWIMSSAGAYSRASNDLVIDIKESDLTDVERCRIINDRIMRVEKNLLSPYVPLKETLFRHIFIGKGSHTMGAIVDHLKGLKKGLAASEVDLFRNQFALATWTIQGCANALAGDIWLLKLE</sequence>
<keyword evidence="5" id="KW-0548">Nucleotidyltransferase</keyword>
<dbReference type="GO" id="GO:0033572">
    <property type="term" value="P:transferrin transport"/>
    <property type="evidence" value="ECO:0007669"/>
    <property type="project" value="UniProtKB-UniRule"/>
</dbReference>
<dbReference type="Pfam" id="PF17921">
    <property type="entry name" value="Integrase_H2C2"/>
    <property type="match status" value="1"/>
</dbReference>
<comment type="function">
    <text evidence="10">Cellular uptake of iron occurs via receptor-mediated endocytosis of ligand-occupied transferrin receptor into specialized endosomes. Endosomal acidification leads to iron release. The apotransferrin-receptor complex is then recycled to the cell surface with a return to neutral pH and the concomitant loss of affinity of apotransferrin for its receptor. Transferrin receptor is necessary for development of erythrocytes and the nervous system. Acts as a lipid sensor that regulates mitochondrial fusion by regulating activation of the JNK pathway.</text>
</comment>
<dbReference type="CDD" id="cd01647">
    <property type="entry name" value="RT_LTR"/>
    <property type="match status" value="1"/>
</dbReference>
<gene>
    <name evidence="13" type="ORF">COCON_G00090140</name>
</gene>
<accession>A0A9Q1DKV9</accession>
<dbReference type="Proteomes" id="UP001152803">
    <property type="component" value="Unassembled WGS sequence"/>
</dbReference>
<dbReference type="InterPro" id="IPR039373">
    <property type="entry name" value="Peptidase_M28B"/>
</dbReference>
<keyword evidence="9" id="KW-0695">RNA-directed DNA polymerase</keyword>
<keyword evidence="8" id="KW-0378">Hydrolase</keyword>
<evidence type="ECO:0000259" key="12">
    <source>
        <dbReference type="PROSITE" id="PS50994"/>
    </source>
</evidence>
<keyword evidence="10" id="KW-0472">Membrane</keyword>
<dbReference type="CDD" id="cd09274">
    <property type="entry name" value="RNase_HI_RT_Ty3"/>
    <property type="match status" value="1"/>
</dbReference>
<keyword evidence="3" id="KW-0645">Protease</keyword>
<feature type="domain" description="Reverse transcriptase" evidence="11">
    <location>
        <begin position="184"/>
        <end position="361"/>
    </location>
</feature>
<comment type="PTM">
    <text evidence="10">Stearoylated.</text>
</comment>
<keyword evidence="4" id="KW-0808">Transferase</keyword>
<evidence type="ECO:0000256" key="3">
    <source>
        <dbReference type="ARBA" id="ARBA00022670"/>
    </source>
</evidence>
<dbReference type="Gene3D" id="3.10.10.10">
    <property type="entry name" value="HIV Type 1 Reverse Transcriptase, subunit A, domain 1"/>
    <property type="match status" value="1"/>
</dbReference>
<reference evidence="13" key="1">
    <citation type="journal article" date="2023" name="Science">
        <title>Genome structures resolve the early diversification of teleost fishes.</title>
        <authorList>
            <person name="Parey E."/>
            <person name="Louis A."/>
            <person name="Montfort J."/>
            <person name="Bouchez O."/>
            <person name="Roques C."/>
            <person name="Iampietro C."/>
            <person name="Lluch J."/>
            <person name="Castinel A."/>
            <person name="Donnadieu C."/>
            <person name="Desvignes T."/>
            <person name="Floi Bucao C."/>
            <person name="Jouanno E."/>
            <person name="Wen M."/>
            <person name="Mejri S."/>
            <person name="Dirks R."/>
            <person name="Jansen H."/>
            <person name="Henkel C."/>
            <person name="Chen W.J."/>
            <person name="Zahm M."/>
            <person name="Cabau C."/>
            <person name="Klopp C."/>
            <person name="Thompson A.W."/>
            <person name="Robinson-Rechavi M."/>
            <person name="Braasch I."/>
            <person name="Lecointre G."/>
            <person name="Bobe J."/>
            <person name="Postlethwait J.H."/>
            <person name="Berthelot C."/>
            <person name="Roest Crollius H."/>
            <person name="Guiguen Y."/>
        </authorList>
    </citation>
    <scope>NUCLEOTIDE SEQUENCE</scope>
    <source>
        <strain evidence="13">Concon-B</strain>
    </source>
</reference>
<dbReference type="InterPro" id="IPR012337">
    <property type="entry name" value="RNaseH-like_sf"/>
</dbReference>
<dbReference type="GO" id="GO:0004519">
    <property type="term" value="F:endonuclease activity"/>
    <property type="evidence" value="ECO:0007669"/>
    <property type="project" value="UniProtKB-KW"/>
</dbReference>
<dbReference type="Pfam" id="PF17917">
    <property type="entry name" value="RT_RNaseH"/>
    <property type="match status" value="1"/>
</dbReference>
<dbReference type="GO" id="GO:0003676">
    <property type="term" value="F:nucleic acid binding"/>
    <property type="evidence" value="ECO:0007669"/>
    <property type="project" value="InterPro"/>
</dbReference>
<organism evidence="13 14">
    <name type="scientific">Conger conger</name>
    <name type="common">Conger eel</name>
    <name type="synonym">Muraena conger</name>
    <dbReference type="NCBI Taxonomy" id="82655"/>
    <lineage>
        <taxon>Eukaryota</taxon>
        <taxon>Metazoa</taxon>
        <taxon>Chordata</taxon>
        <taxon>Craniata</taxon>
        <taxon>Vertebrata</taxon>
        <taxon>Euteleostomi</taxon>
        <taxon>Actinopterygii</taxon>
        <taxon>Neopterygii</taxon>
        <taxon>Teleostei</taxon>
        <taxon>Anguilliformes</taxon>
        <taxon>Congridae</taxon>
        <taxon>Conger</taxon>
    </lineage>
</organism>
<evidence type="ECO:0000256" key="7">
    <source>
        <dbReference type="ARBA" id="ARBA00022759"/>
    </source>
</evidence>
<dbReference type="Gene3D" id="1.20.930.40">
    <property type="entry name" value="Transferrin receptor-like, dimerisation domain"/>
    <property type="match status" value="1"/>
</dbReference>
<comment type="similarity">
    <text evidence="1 10">Belongs to the peptidase M28 family. M28B subfamily.</text>
</comment>
<evidence type="ECO:0000256" key="10">
    <source>
        <dbReference type="RuleBase" id="RU367157"/>
    </source>
</evidence>
<dbReference type="Pfam" id="PF04389">
    <property type="entry name" value="Peptidase_M28"/>
    <property type="match status" value="1"/>
</dbReference>
<dbReference type="InterPro" id="IPR007484">
    <property type="entry name" value="Peptidase_M28"/>
</dbReference>
<comment type="subcellular location">
    <subcellularLocation>
        <location evidence="10">Cell membrane</location>
        <topology evidence="10">Single-pass type II membrane protein</topology>
    </subcellularLocation>
    <subcellularLocation>
        <location evidence="10">Melanosome</location>
    </subcellularLocation>
</comment>
<dbReference type="InterPro" id="IPR036757">
    <property type="entry name" value="TFR-like_dimer_dom_sf"/>
</dbReference>
<evidence type="ECO:0000256" key="5">
    <source>
        <dbReference type="ARBA" id="ARBA00022695"/>
    </source>
</evidence>
<dbReference type="GO" id="GO:0042470">
    <property type="term" value="C:melanosome"/>
    <property type="evidence" value="ECO:0007669"/>
    <property type="project" value="UniProtKB-SubCell"/>
</dbReference>
<comment type="caution">
    <text evidence="13">The sequence shown here is derived from an EMBL/GenBank/DDBJ whole genome shotgun (WGS) entry which is preliminary data.</text>
</comment>
<dbReference type="InterPro" id="IPR046450">
    <property type="entry name" value="PA_dom_sf"/>
</dbReference>
<evidence type="ECO:0000256" key="4">
    <source>
        <dbReference type="ARBA" id="ARBA00022679"/>
    </source>
</evidence>
<proteinExistence type="inferred from homology"/>
<dbReference type="InterPro" id="IPR043128">
    <property type="entry name" value="Rev_trsase/Diguanyl_cyclase"/>
</dbReference>
<dbReference type="CDD" id="cd09848">
    <property type="entry name" value="M28_TfR"/>
    <property type="match status" value="1"/>
</dbReference>
<dbReference type="Pfam" id="PF23055">
    <property type="entry name" value="DUF7041"/>
    <property type="match status" value="1"/>
</dbReference>
<comment type="similarity">
    <text evidence="2">Belongs to the beta type-B retroviral polymerase family. HERV class-II K(HML-2) pol subfamily.</text>
</comment>
<dbReference type="GO" id="GO:0003964">
    <property type="term" value="F:RNA-directed DNA polymerase activity"/>
    <property type="evidence" value="ECO:0007669"/>
    <property type="project" value="UniProtKB-KW"/>
</dbReference>
<dbReference type="OrthoDB" id="775972at2759"/>
<dbReference type="Gene3D" id="3.30.70.270">
    <property type="match status" value="1"/>
</dbReference>
<dbReference type="GO" id="GO:0015074">
    <property type="term" value="P:DNA integration"/>
    <property type="evidence" value="ECO:0007669"/>
    <property type="project" value="InterPro"/>
</dbReference>
<keyword evidence="10" id="KW-1003">Cell membrane</keyword>
<dbReference type="Pfam" id="PF00078">
    <property type="entry name" value="RVT_1"/>
    <property type="match status" value="1"/>
</dbReference>
<keyword evidence="10" id="KW-0675">Receptor</keyword>
<evidence type="ECO:0000256" key="6">
    <source>
        <dbReference type="ARBA" id="ARBA00022722"/>
    </source>
</evidence>
<keyword evidence="14" id="KW-1185">Reference proteome</keyword>
<dbReference type="PANTHER" id="PTHR10404">
    <property type="entry name" value="N-ACETYLATED-ALPHA-LINKED ACIDIC DIPEPTIDASE"/>
    <property type="match status" value="1"/>
</dbReference>
<evidence type="ECO:0000256" key="8">
    <source>
        <dbReference type="ARBA" id="ARBA00022801"/>
    </source>
</evidence>
<dbReference type="Gene3D" id="3.30.420.10">
    <property type="entry name" value="Ribonuclease H-like superfamily/Ribonuclease H"/>
    <property type="match status" value="1"/>
</dbReference>
<dbReference type="FunFam" id="1.20.930.40:FF:000002">
    <property type="entry name" value="Transferrin receptor protein 1"/>
    <property type="match status" value="1"/>
</dbReference>
<keyword evidence="10" id="KW-0564">Palmitate</keyword>
<keyword evidence="10" id="KW-0449">Lipoprotein</keyword>
<evidence type="ECO:0000256" key="2">
    <source>
        <dbReference type="ARBA" id="ARBA00010879"/>
    </source>
</evidence>
<dbReference type="GO" id="GO:0004998">
    <property type="term" value="F:transferrin receptor activity"/>
    <property type="evidence" value="ECO:0007669"/>
    <property type="project" value="UniProtKB-UniRule"/>
</dbReference>
<evidence type="ECO:0000313" key="13">
    <source>
        <dbReference type="EMBL" id="KAJ8274389.1"/>
    </source>
</evidence>
<dbReference type="GO" id="GO:0008233">
    <property type="term" value="F:peptidase activity"/>
    <property type="evidence" value="ECO:0007669"/>
    <property type="project" value="UniProtKB-KW"/>
</dbReference>
<dbReference type="Gene3D" id="3.40.630.10">
    <property type="entry name" value="Zn peptidases"/>
    <property type="match status" value="1"/>
</dbReference>
<dbReference type="Gene3D" id="1.10.340.70">
    <property type="match status" value="1"/>
</dbReference>
<protein>
    <recommendedName>
        <fullName evidence="10">Transferrin receptor protein 1</fullName>
    </recommendedName>
</protein>
<keyword evidence="10" id="KW-0254">Endocytosis</keyword>
<dbReference type="InterPro" id="IPR041373">
    <property type="entry name" value="RT_RNaseH"/>
</dbReference>
<dbReference type="FunFam" id="3.40.630.10:FF:000065">
    <property type="entry name" value="Transferrin receptor 1b"/>
    <property type="match status" value="1"/>
</dbReference>
<evidence type="ECO:0000256" key="9">
    <source>
        <dbReference type="ARBA" id="ARBA00022918"/>
    </source>
</evidence>
<evidence type="ECO:0000313" key="14">
    <source>
        <dbReference type="Proteomes" id="UP001152803"/>
    </source>
</evidence>
<dbReference type="InterPro" id="IPR055469">
    <property type="entry name" value="DUF7041"/>
</dbReference>
<comment type="subunit">
    <text evidence="10">Homodimer; disulfide-linked.</text>
</comment>
<dbReference type="SUPFAM" id="SSF53187">
    <property type="entry name" value="Zn-dependent exopeptidases"/>
    <property type="match status" value="1"/>
</dbReference>
<dbReference type="FunFam" id="3.10.10.10:FF:000007">
    <property type="entry name" value="Retrovirus-related Pol polyprotein from transposon 17.6-like Protein"/>
    <property type="match status" value="1"/>
</dbReference>
<dbReference type="InterPro" id="IPR001584">
    <property type="entry name" value="Integrase_cat-core"/>
</dbReference>
<dbReference type="SUPFAM" id="SSF52025">
    <property type="entry name" value="PA domain"/>
    <property type="match status" value="1"/>
</dbReference>
<dbReference type="PROSITE" id="PS50994">
    <property type="entry name" value="INTEGRASE"/>
    <property type="match status" value="1"/>
</dbReference>
<dbReference type="GO" id="GO:0006879">
    <property type="term" value="P:intracellular iron ion homeostasis"/>
    <property type="evidence" value="ECO:0007669"/>
    <property type="project" value="UniProtKB-UniRule"/>
</dbReference>
<evidence type="ECO:0000256" key="1">
    <source>
        <dbReference type="ARBA" id="ARBA00005634"/>
    </source>
</evidence>
<dbReference type="GO" id="GO:0031623">
    <property type="term" value="P:receptor internalization"/>
    <property type="evidence" value="ECO:0007669"/>
    <property type="project" value="UniProtKB-UniRule"/>
</dbReference>
<keyword evidence="6" id="KW-0540">Nuclease</keyword>
<dbReference type="GO" id="GO:0006508">
    <property type="term" value="P:proteolysis"/>
    <property type="evidence" value="ECO:0007669"/>
    <property type="project" value="UniProtKB-KW"/>
</dbReference>
<keyword evidence="7" id="KW-0255">Endonuclease</keyword>
<dbReference type="InterPro" id="IPR003137">
    <property type="entry name" value="PA_domain"/>
</dbReference>
<dbReference type="Pfam" id="PF00665">
    <property type="entry name" value="rve"/>
    <property type="match status" value="1"/>
</dbReference>
<dbReference type="Pfam" id="PF02225">
    <property type="entry name" value="PA"/>
    <property type="match status" value="1"/>
</dbReference>
<evidence type="ECO:0000259" key="11">
    <source>
        <dbReference type="PROSITE" id="PS50878"/>
    </source>
</evidence>
<dbReference type="InterPro" id="IPR043502">
    <property type="entry name" value="DNA/RNA_pol_sf"/>
</dbReference>
<dbReference type="PROSITE" id="PS50878">
    <property type="entry name" value="RT_POL"/>
    <property type="match status" value="1"/>
</dbReference>
<dbReference type="PANTHER" id="PTHR10404:SF26">
    <property type="entry name" value="TRANSFERRIN RECEPTOR PROTEIN 1"/>
    <property type="match status" value="1"/>
</dbReference>
<dbReference type="SUPFAM" id="SSF47672">
    <property type="entry name" value="Transferrin receptor-like dimerisation domain"/>
    <property type="match status" value="1"/>
</dbReference>
<keyword evidence="10" id="KW-0325">Glycoprotein</keyword>
<dbReference type="InterPro" id="IPR041588">
    <property type="entry name" value="Integrase_H2C2"/>
</dbReference>
<dbReference type="SUPFAM" id="SSF56672">
    <property type="entry name" value="DNA/RNA polymerases"/>
    <property type="match status" value="1"/>
</dbReference>